<evidence type="ECO:0000313" key="2">
    <source>
        <dbReference type="Proteomes" id="UP000324222"/>
    </source>
</evidence>
<dbReference type="EMBL" id="VSRR010000546">
    <property type="protein sequence ID" value="MPC16895.1"/>
    <property type="molecule type" value="Genomic_DNA"/>
</dbReference>
<accession>A0A5B7D6J8</accession>
<keyword evidence="2" id="KW-1185">Reference proteome</keyword>
<evidence type="ECO:0000313" key="1">
    <source>
        <dbReference type="EMBL" id="MPC16895.1"/>
    </source>
</evidence>
<sequence length="123" mass="14109">MPWVRQGGITRVPHVSYSPAKVPHTPWHHSKGRMPRIIPGIKMCSQEFLSSALTHTRRRNSSASSSPTNDIRSKAFLKSNSLALTLSSLVYIWKARRGLFLYMELYLINLQAFPHILTKMEYI</sequence>
<reference evidence="1 2" key="1">
    <citation type="submission" date="2019-05" db="EMBL/GenBank/DDBJ databases">
        <title>Another draft genome of Portunus trituberculatus and its Hox gene families provides insights of decapod evolution.</title>
        <authorList>
            <person name="Jeong J.-H."/>
            <person name="Song I."/>
            <person name="Kim S."/>
            <person name="Choi T."/>
            <person name="Kim D."/>
            <person name="Ryu S."/>
            <person name="Kim W."/>
        </authorList>
    </citation>
    <scope>NUCLEOTIDE SEQUENCE [LARGE SCALE GENOMIC DNA]</scope>
    <source>
        <tissue evidence="1">Muscle</tissue>
    </source>
</reference>
<gene>
    <name evidence="1" type="ORF">E2C01_009733</name>
</gene>
<dbReference type="AlphaFoldDB" id="A0A5B7D6J8"/>
<name>A0A5B7D6J8_PORTR</name>
<dbReference type="Proteomes" id="UP000324222">
    <property type="component" value="Unassembled WGS sequence"/>
</dbReference>
<organism evidence="1 2">
    <name type="scientific">Portunus trituberculatus</name>
    <name type="common">Swimming crab</name>
    <name type="synonym">Neptunus trituberculatus</name>
    <dbReference type="NCBI Taxonomy" id="210409"/>
    <lineage>
        <taxon>Eukaryota</taxon>
        <taxon>Metazoa</taxon>
        <taxon>Ecdysozoa</taxon>
        <taxon>Arthropoda</taxon>
        <taxon>Crustacea</taxon>
        <taxon>Multicrustacea</taxon>
        <taxon>Malacostraca</taxon>
        <taxon>Eumalacostraca</taxon>
        <taxon>Eucarida</taxon>
        <taxon>Decapoda</taxon>
        <taxon>Pleocyemata</taxon>
        <taxon>Brachyura</taxon>
        <taxon>Eubrachyura</taxon>
        <taxon>Portunoidea</taxon>
        <taxon>Portunidae</taxon>
        <taxon>Portuninae</taxon>
        <taxon>Portunus</taxon>
    </lineage>
</organism>
<comment type="caution">
    <text evidence="1">The sequence shown here is derived from an EMBL/GenBank/DDBJ whole genome shotgun (WGS) entry which is preliminary data.</text>
</comment>
<protein>
    <submittedName>
        <fullName evidence="1">Uncharacterized protein</fullName>
    </submittedName>
</protein>
<proteinExistence type="predicted"/>